<dbReference type="InterPro" id="IPR001368">
    <property type="entry name" value="TNFR/NGFR_Cys_rich_reg"/>
</dbReference>
<keyword evidence="3" id="KW-1133">Transmembrane helix</keyword>
<dbReference type="PROSITE" id="PS50050">
    <property type="entry name" value="TNFR_NGFR_2"/>
    <property type="match status" value="1"/>
</dbReference>
<keyword evidence="1" id="KW-1015">Disulfide bond</keyword>
<keyword evidence="4" id="KW-0732">Signal</keyword>
<dbReference type="OMA" id="ASYQTKC"/>
<evidence type="ECO:0000256" key="1">
    <source>
        <dbReference type="PROSITE-ProRule" id="PRU00206"/>
    </source>
</evidence>
<dbReference type="eggNOG" id="ENOG502TGAJ">
    <property type="taxonomic scope" value="Eukaryota"/>
</dbReference>
<dbReference type="CTD" id="9821333"/>
<dbReference type="Proteomes" id="UP000008281">
    <property type="component" value="Unassembled WGS sequence"/>
</dbReference>
<feature type="chain" id="PRO_5015089440" evidence="4">
    <location>
        <begin position="20"/>
        <end position="443"/>
    </location>
</feature>
<feature type="region of interest" description="Disordered" evidence="2">
    <location>
        <begin position="143"/>
        <end position="180"/>
    </location>
</feature>
<evidence type="ECO:0000256" key="3">
    <source>
        <dbReference type="SAM" id="Phobius"/>
    </source>
</evidence>
<accession>E3M2G1</accession>
<dbReference type="OrthoDB" id="5836695at2759"/>
<evidence type="ECO:0000313" key="5">
    <source>
        <dbReference type="EMBL" id="EFO89707.1"/>
    </source>
</evidence>
<dbReference type="KEGG" id="crq:GCK72_023868"/>
<dbReference type="HOGENOM" id="CLU_618545_0_0_1"/>
<sequence length="443" mass="51416">MGDVLKLLLLFCIVTAVAGSAFPRKNKCPEGQYKFKNACFQCTPCGDFMYEQEKCSKTSNTVCGWCGKKPNLDNLSHEILASYQTKCLMSSLEFIGMTKLKDEMINVFNDDTEKFSSRDTIINGENLEVIDAEEDRFKIAKESLNGFEDSEEQELPDPTYEEGKDSDSAENEESRKVDPSVKVVKLDKEEDFDDQMEDFEETDAEYKTRLEYEQENEDLFGSLYSDYYKKKSAREEDQKRKVESVYPSWVRKYDMSHEVVVKVLKDLGPKQPILPHPRHSFSSSEESNEREIKWDNWVDDEVKILGKNVEIVEAEEISSDDNEKYDAYEKKPMKRLTDIEKRDIISRLTEKFSADHELEYPINARPPPPFFSPVMFACMGFVIMSSFMTFGYIQLRQNNVFNGVPTDAEDYQMIIDASKRIEELEKKEKQANRHVHINPVFDV</sequence>
<reference evidence="5" key="1">
    <citation type="submission" date="2007-07" db="EMBL/GenBank/DDBJ databases">
        <title>PCAP assembly of the Caenorhabditis remanei genome.</title>
        <authorList>
            <consortium name="The Caenorhabditis remanei Sequencing Consortium"/>
            <person name="Wilson R.K."/>
        </authorList>
    </citation>
    <scope>NUCLEOTIDE SEQUENCE [LARGE SCALE GENOMIC DNA]</scope>
    <source>
        <strain evidence="5">PB4641</strain>
    </source>
</reference>
<feature type="disulfide bond" evidence="1">
    <location>
        <begin position="42"/>
        <end position="55"/>
    </location>
</feature>
<keyword evidence="3" id="KW-0812">Transmembrane</keyword>
<feature type="transmembrane region" description="Helical" evidence="3">
    <location>
        <begin position="370"/>
        <end position="393"/>
    </location>
</feature>
<feature type="repeat" description="TNFR-Cys" evidence="1">
    <location>
        <begin position="27"/>
        <end position="63"/>
    </location>
</feature>
<dbReference type="AlphaFoldDB" id="E3M2G1"/>
<dbReference type="PROSITE" id="PS00652">
    <property type="entry name" value="TNFR_NGFR_1"/>
    <property type="match status" value="1"/>
</dbReference>
<comment type="caution">
    <text evidence="1">Lacks conserved residue(s) required for the propagation of feature annotation.</text>
</comment>
<evidence type="ECO:0000256" key="2">
    <source>
        <dbReference type="SAM" id="MobiDB-lite"/>
    </source>
</evidence>
<dbReference type="EMBL" id="DS268422">
    <property type="protein sequence ID" value="EFO89707.1"/>
    <property type="molecule type" value="Genomic_DNA"/>
</dbReference>
<evidence type="ECO:0000313" key="6">
    <source>
        <dbReference type="Proteomes" id="UP000008281"/>
    </source>
</evidence>
<keyword evidence="6" id="KW-1185">Reference proteome</keyword>
<protein>
    <submittedName>
        <fullName evidence="5">Uncharacterized protein</fullName>
    </submittedName>
</protein>
<dbReference type="FunCoup" id="E3M2G1">
    <property type="interactions" value="1486"/>
</dbReference>
<name>E3M2G1_CAERE</name>
<evidence type="ECO:0000256" key="4">
    <source>
        <dbReference type="SAM" id="SignalP"/>
    </source>
</evidence>
<organism evidence="6">
    <name type="scientific">Caenorhabditis remanei</name>
    <name type="common">Caenorhabditis vulgaris</name>
    <dbReference type="NCBI Taxonomy" id="31234"/>
    <lineage>
        <taxon>Eukaryota</taxon>
        <taxon>Metazoa</taxon>
        <taxon>Ecdysozoa</taxon>
        <taxon>Nematoda</taxon>
        <taxon>Chromadorea</taxon>
        <taxon>Rhabditida</taxon>
        <taxon>Rhabditina</taxon>
        <taxon>Rhabditomorpha</taxon>
        <taxon>Rhabditoidea</taxon>
        <taxon>Rhabditidae</taxon>
        <taxon>Peloderinae</taxon>
        <taxon>Caenorhabditis</taxon>
    </lineage>
</organism>
<dbReference type="SMART" id="SM00208">
    <property type="entry name" value="TNFR"/>
    <property type="match status" value="1"/>
</dbReference>
<feature type="compositionally biased region" description="Basic and acidic residues" evidence="2">
    <location>
        <begin position="161"/>
        <end position="180"/>
    </location>
</feature>
<dbReference type="RefSeq" id="XP_003109565.2">
    <property type="nucleotide sequence ID" value="XM_003109517.2"/>
</dbReference>
<keyword evidence="3" id="KW-0472">Membrane</keyword>
<feature type="signal peptide" evidence="4">
    <location>
        <begin position="1"/>
        <end position="19"/>
    </location>
</feature>
<dbReference type="Pfam" id="PF00020">
    <property type="entry name" value="TNFR_c6"/>
    <property type="match status" value="1"/>
</dbReference>
<gene>
    <name evidence="5" type="ORF">CRE_07544</name>
</gene>
<dbReference type="GeneID" id="9821333"/>
<proteinExistence type="predicted"/>
<feature type="disulfide bond" evidence="1">
    <location>
        <begin position="45"/>
        <end position="63"/>
    </location>
</feature>